<evidence type="ECO:0000256" key="1">
    <source>
        <dbReference type="ARBA" id="ARBA00004496"/>
    </source>
</evidence>
<comment type="subcellular location">
    <subcellularLocation>
        <location evidence="1">Cytoplasm</location>
    </subcellularLocation>
</comment>
<dbReference type="NCBIfam" id="NF038236">
    <property type="entry name" value="retron_eff_Se72"/>
    <property type="match status" value="1"/>
</dbReference>
<dbReference type="GO" id="GO:0005829">
    <property type="term" value="C:cytosol"/>
    <property type="evidence" value="ECO:0007669"/>
    <property type="project" value="UniProtKB-ARBA"/>
</dbReference>
<dbReference type="PROSITE" id="PS51857">
    <property type="entry name" value="CSD_2"/>
    <property type="match status" value="1"/>
</dbReference>
<evidence type="ECO:0000313" key="5">
    <source>
        <dbReference type="Proteomes" id="UP001177597"/>
    </source>
</evidence>
<dbReference type="GO" id="GO:0003676">
    <property type="term" value="F:nucleic acid binding"/>
    <property type="evidence" value="ECO:0007669"/>
    <property type="project" value="InterPro"/>
</dbReference>
<evidence type="ECO:0000259" key="3">
    <source>
        <dbReference type="PROSITE" id="PS51857"/>
    </source>
</evidence>
<proteinExistence type="predicted"/>
<dbReference type="Pfam" id="PF00313">
    <property type="entry name" value="CSD"/>
    <property type="match status" value="1"/>
</dbReference>
<dbReference type="InterPro" id="IPR012156">
    <property type="entry name" value="Cold_shock_CspA"/>
</dbReference>
<dbReference type="PIRSF" id="PIRSF002599">
    <property type="entry name" value="Cold_shock_A"/>
    <property type="match status" value="1"/>
</dbReference>
<dbReference type="InterPro" id="IPR002059">
    <property type="entry name" value="CSP_DNA-bd"/>
</dbReference>
<organism evidence="4 5">
    <name type="scientific">Arsenophonus nasoniae</name>
    <name type="common">son-killer infecting Nasonia vitripennis</name>
    <dbReference type="NCBI Taxonomy" id="638"/>
    <lineage>
        <taxon>Bacteria</taxon>
        <taxon>Pseudomonadati</taxon>
        <taxon>Pseudomonadota</taxon>
        <taxon>Gammaproteobacteria</taxon>
        <taxon>Enterobacterales</taxon>
        <taxon>Morganellaceae</taxon>
        <taxon>Arsenophonus</taxon>
    </lineage>
</organism>
<dbReference type="InterPro" id="IPR012340">
    <property type="entry name" value="NA-bd_OB-fold"/>
</dbReference>
<feature type="domain" description="CSD" evidence="3">
    <location>
        <begin position="8"/>
        <end position="71"/>
    </location>
</feature>
<evidence type="ECO:0000313" key="4">
    <source>
        <dbReference type="EMBL" id="WGL95894.1"/>
    </source>
</evidence>
<dbReference type="InterPro" id="IPR011129">
    <property type="entry name" value="CSD"/>
</dbReference>
<gene>
    <name evidence="4" type="ORF">QE207_04720</name>
</gene>
<dbReference type="SMART" id="SM00357">
    <property type="entry name" value="CSP"/>
    <property type="match status" value="1"/>
</dbReference>
<dbReference type="Proteomes" id="UP001177597">
    <property type="component" value="Chromosome"/>
</dbReference>
<name>A0AA95K0T5_9GAMM</name>
<evidence type="ECO:0000256" key="2">
    <source>
        <dbReference type="ARBA" id="ARBA00022490"/>
    </source>
</evidence>
<keyword evidence="2" id="KW-0963">Cytoplasm</keyword>
<accession>A0AA95K0T5</accession>
<dbReference type="RefSeq" id="WP_280629623.1">
    <property type="nucleotide sequence ID" value="NZ_CP123498.1"/>
</dbReference>
<reference evidence="4" key="1">
    <citation type="submission" date="2023-04" db="EMBL/GenBank/DDBJ databases">
        <title>Genome dynamics across the evolutionary transition to endosymbiosis.</title>
        <authorList>
            <person name="Siozios S."/>
            <person name="Nadal-Jimenez P."/>
            <person name="Azagi T."/>
            <person name="Sprong H."/>
            <person name="Frost C.L."/>
            <person name="Parratt S.R."/>
            <person name="Taylor G."/>
            <person name="Brettell L."/>
            <person name="Lew K.C."/>
            <person name="Croft L."/>
            <person name="King K.C."/>
            <person name="Brockhurst M.A."/>
            <person name="Hypsa V."/>
            <person name="Novakova E."/>
            <person name="Darby A.C."/>
            <person name="Hurst G.D.D."/>
        </authorList>
    </citation>
    <scope>NUCLEOTIDE SEQUENCE</scope>
    <source>
        <strain evidence="4">AIh</strain>
    </source>
</reference>
<dbReference type="EMBL" id="CP123498">
    <property type="protein sequence ID" value="WGL95894.1"/>
    <property type="molecule type" value="Genomic_DNA"/>
</dbReference>
<dbReference type="Gene3D" id="2.40.50.140">
    <property type="entry name" value="Nucleic acid-binding proteins"/>
    <property type="match status" value="1"/>
</dbReference>
<dbReference type="SUPFAM" id="SSF50249">
    <property type="entry name" value="Nucleic acid-binding proteins"/>
    <property type="match status" value="1"/>
</dbReference>
<protein>
    <submittedName>
        <fullName evidence="4">Retron Se72 family effector protein</fullName>
    </submittedName>
</protein>
<dbReference type="AlphaFoldDB" id="A0AA95K0T5"/>
<dbReference type="CDD" id="cd04458">
    <property type="entry name" value="CSP_CDS"/>
    <property type="match status" value="1"/>
</dbReference>
<sequence>MSDETVVREFGVIHTYDPFKGFGFIRRTKGKDVFFFYDQLPKGETEPSEGDLVSFGVEKKPKGPRAINIQKVGHIAS</sequence>